<dbReference type="EMBL" id="JAEUBG010001689">
    <property type="protein sequence ID" value="KAH3686019.1"/>
    <property type="molecule type" value="Genomic_DNA"/>
</dbReference>
<accession>A0A9P8QAR7</accession>
<keyword evidence="2" id="KW-0472">Membrane</keyword>
<keyword evidence="2" id="KW-1133">Transmembrane helix</keyword>
<keyword evidence="4" id="KW-1185">Reference proteome</keyword>
<reference evidence="3" key="2">
    <citation type="submission" date="2021-01" db="EMBL/GenBank/DDBJ databases">
        <authorList>
            <person name="Schikora-Tamarit M.A."/>
        </authorList>
    </citation>
    <scope>NUCLEOTIDE SEQUENCE</scope>
    <source>
        <strain evidence="3">CBS2887</strain>
    </source>
</reference>
<evidence type="ECO:0000313" key="3">
    <source>
        <dbReference type="EMBL" id="KAH3686019.1"/>
    </source>
</evidence>
<sequence>MERFTKSTLNNWFENLQREDDPTSNETQEDNDYSELAGDMNFTINPSKQVEESWIDLEDKHKQSQSRYISHSGEEMKNGKDGKELNDTATQSAERSRVKDNIPTPIEEQEEEGEEGDQPHHFDQLGTSLTTILGRSRPYKRSYMTPSRSTSPFTSMHFNSSQIPRISFLNVESSSSSQSVSSSDINEVGMTSSNSKKLTKRYEDKEDQPKDQINFINLALIIFANAMGFFLLGFLCGVRFKRSQSVQSAVAVEDSAGCDLINSKNGWNINDSLSPLSKTLRMLFRLFLKAGLNFLNLSVENEFKFKASVFFE</sequence>
<feature type="region of interest" description="Disordered" evidence="1">
    <location>
        <begin position="177"/>
        <end position="205"/>
    </location>
</feature>
<name>A0A9P8QAR7_WICPI</name>
<organism evidence="3 4">
    <name type="scientific">Wickerhamomyces pijperi</name>
    <name type="common">Yeast</name>
    <name type="synonym">Pichia pijperi</name>
    <dbReference type="NCBI Taxonomy" id="599730"/>
    <lineage>
        <taxon>Eukaryota</taxon>
        <taxon>Fungi</taxon>
        <taxon>Dikarya</taxon>
        <taxon>Ascomycota</taxon>
        <taxon>Saccharomycotina</taxon>
        <taxon>Saccharomycetes</taxon>
        <taxon>Phaffomycetales</taxon>
        <taxon>Wickerhamomycetaceae</taxon>
        <taxon>Wickerhamomyces</taxon>
    </lineage>
</organism>
<dbReference type="Proteomes" id="UP000774326">
    <property type="component" value="Unassembled WGS sequence"/>
</dbReference>
<feature type="region of interest" description="Disordered" evidence="1">
    <location>
        <begin position="1"/>
        <end position="32"/>
    </location>
</feature>
<feature type="compositionally biased region" description="Polar residues" evidence="1">
    <location>
        <begin position="1"/>
        <end position="14"/>
    </location>
</feature>
<dbReference type="AlphaFoldDB" id="A0A9P8QAR7"/>
<reference evidence="3" key="1">
    <citation type="journal article" date="2021" name="Open Biol.">
        <title>Shared evolutionary footprints suggest mitochondrial oxidative damage underlies multiple complex I losses in fungi.</title>
        <authorList>
            <person name="Schikora-Tamarit M.A."/>
            <person name="Marcet-Houben M."/>
            <person name="Nosek J."/>
            <person name="Gabaldon T."/>
        </authorList>
    </citation>
    <scope>NUCLEOTIDE SEQUENCE</scope>
    <source>
        <strain evidence="3">CBS2887</strain>
    </source>
</reference>
<evidence type="ECO:0000256" key="1">
    <source>
        <dbReference type="SAM" id="MobiDB-lite"/>
    </source>
</evidence>
<feature type="compositionally biased region" description="Acidic residues" evidence="1">
    <location>
        <begin position="107"/>
        <end position="116"/>
    </location>
</feature>
<feature type="transmembrane region" description="Helical" evidence="2">
    <location>
        <begin position="215"/>
        <end position="238"/>
    </location>
</feature>
<protein>
    <submittedName>
        <fullName evidence="3">Uncharacterized protein</fullName>
    </submittedName>
</protein>
<comment type="caution">
    <text evidence="3">The sequence shown here is derived from an EMBL/GenBank/DDBJ whole genome shotgun (WGS) entry which is preliminary data.</text>
</comment>
<evidence type="ECO:0000313" key="4">
    <source>
        <dbReference type="Proteomes" id="UP000774326"/>
    </source>
</evidence>
<gene>
    <name evidence="3" type="ORF">WICPIJ_003019</name>
</gene>
<feature type="region of interest" description="Disordered" evidence="1">
    <location>
        <begin position="58"/>
        <end position="124"/>
    </location>
</feature>
<keyword evidence="2" id="KW-0812">Transmembrane</keyword>
<proteinExistence type="predicted"/>
<evidence type="ECO:0000256" key="2">
    <source>
        <dbReference type="SAM" id="Phobius"/>
    </source>
</evidence>
<feature type="compositionally biased region" description="Basic and acidic residues" evidence="1">
    <location>
        <begin position="72"/>
        <end position="86"/>
    </location>
</feature>